<accession>A0A438HL98</accession>
<dbReference type="Proteomes" id="UP000288805">
    <property type="component" value="Unassembled WGS sequence"/>
</dbReference>
<gene>
    <name evidence="2" type="ORF">CK203_046618</name>
</gene>
<feature type="region of interest" description="Disordered" evidence="1">
    <location>
        <begin position="1"/>
        <end position="53"/>
    </location>
</feature>
<dbReference type="EMBL" id="QGNW01000206">
    <property type="protein sequence ID" value="RVW85216.1"/>
    <property type="molecule type" value="Genomic_DNA"/>
</dbReference>
<reference evidence="2 3" key="1">
    <citation type="journal article" date="2018" name="PLoS Genet.">
        <title>Population sequencing reveals clonal diversity and ancestral inbreeding in the grapevine cultivar Chardonnay.</title>
        <authorList>
            <person name="Roach M.J."/>
            <person name="Johnson D.L."/>
            <person name="Bohlmann J."/>
            <person name="van Vuuren H.J."/>
            <person name="Jones S.J."/>
            <person name="Pretorius I.S."/>
            <person name="Schmidt S.A."/>
            <person name="Borneman A.R."/>
        </authorList>
    </citation>
    <scope>NUCLEOTIDE SEQUENCE [LARGE SCALE GENOMIC DNA]</scope>
    <source>
        <strain evidence="3">cv. Chardonnay</strain>
        <tissue evidence="2">Leaf</tissue>
    </source>
</reference>
<dbReference type="AlphaFoldDB" id="A0A438HL98"/>
<name>A0A438HL98_VITVI</name>
<protein>
    <submittedName>
        <fullName evidence="2">Uncharacterized protein</fullName>
    </submittedName>
</protein>
<comment type="caution">
    <text evidence="2">The sequence shown here is derived from an EMBL/GenBank/DDBJ whole genome shotgun (WGS) entry which is preliminary data.</text>
</comment>
<feature type="compositionally biased region" description="Polar residues" evidence="1">
    <location>
        <begin position="33"/>
        <end position="53"/>
    </location>
</feature>
<proteinExistence type="predicted"/>
<evidence type="ECO:0000256" key="1">
    <source>
        <dbReference type="SAM" id="MobiDB-lite"/>
    </source>
</evidence>
<sequence length="103" mass="11935">MLEDDVHAATQQILVAGQSAKNDEIRNPKAMSQRRQPSKGQGEQRQPDQSNLTPLNVSYEKLLPMIHEISDFRWPKPLKTVPTKRDSNRRCVCHKTRTYYEAM</sequence>
<evidence type="ECO:0000313" key="2">
    <source>
        <dbReference type="EMBL" id="RVW85216.1"/>
    </source>
</evidence>
<evidence type="ECO:0000313" key="3">
    <source>
        <dbReference type="Proteomes" id="UP000288805"/>
    </source>
</evidence>
<organism evidence="2 3">
    <name type="scientific">Vitis vinifera</name>
    <name type="common">Grape</name>
    <dbReference type="NCBI Taxonomy" id="29760"/>
    <lineage>
        <taxon>Eukaryota</taxon>
        <taxon>Viridiplantae</taxon>
        <taxon>Streptophyta</taxon>
        <taxon>Embryophyta</taxon>
        <taxon>Tracheophyta</taxon>
        <taxon>Spermatophyta</taxon>
        <taxon>Magnoliopsida</taxon>
        <taxon>eudicotyledons</taxon>
        <taxon>Gunneridae</taxon>
        <taxon>Pentapetalae</taxon>
        <taxon>rosids</taxon>
        <taxon>Vitales</taxon>
        <taxon>Vitaceae</taxon>
        <taxon>Viteae</taxon>
        <taxon>Vitis</taxon>
    </lineage>
</organism>